<accession>A0A2P2M6C7</accession>
<dbReference type="AlphaFoldDB" id="A0A2P2M6C7"/>
<proteinExistence type="predicted"/>
<dbReference type="EMBL" id="GGEC01045270">
    <property type="protein sequence ID" value="MBX25754.1"/>
    <property type="molecule type" value="Transcribed_RNA"/>
</dbReference>
<sequence length="55" mass="6272">MPGTPSLLSTRNLPSRGNPERLPRIPISLRGLQVPSSFSCNHRYLIISLKCFYTW</sequence>
<organism evidence="2">
    <name type="scientific">Rhizophora mucronata</name>
    <name type="common">Asiatic mangrove</name>
    <dbReference type="NCBI Taxonomy" id="61149"/>
    <lineage>
        <taxon>Eukaryota</taxon>
        <taxon>Viridiplantae</taxon>
        <taxon>Streptophyta</taxon>
        <taxon>Embryophyta</taxon>
        <taxon>Tracheophyta</taxon>
        <taxon>Spermatophyta</taxon>
        <taxon>Magnoliopsida</taxon>
        <taxon>eudicotyledons</taxon>
        <taxon>Gunneridae</taxon>
        <taxon>Pentapetalae</taxon>
        <taxon>rosids</taxon>
        <taxon>fabids</taxon>
        <taxon>Malpighiales</taxon>
        <taxon>Rhizophoraceae</taxon>
        <taxon>Rhizophora</taxon>
    </lineage>
</organism>
<feature type="region of interest" description="Disordered" evidence="1">
    <location>
        <begin position="1"/>
        <end position="22"/>
    </location>
</feature>
<name>A0A2P2M6C7_RHIMU</name>
<evidence type="ECO:0000313" key="2">
    <source>
        <dbReference type="EMBL" id="MBX25754.1"/>
    </source>
</evidence>
<feature type="compositionally biased region" description="Polar residues" evidence="1">
    <location>
        <begin position="1"/>
        <end position="15"/>
    </location>
</feature>
<evidence type="ECO:0000256" key="1">
    <source>
        <dbReference type="SAM" id="MobiDB-lite"/>
    </source>
</evidence>
<protein>
    <submittedName>
        <fullName evidence="2">Uncharacterized protein MANES_18G003900</fullName>
    </submittedName>
</protein>
<reference evidence="2" key="1">
    <citation type="submission" date="2018-02" db="EMBL/GenBank/DDBJ databases">
        <title>Rhizophora mucronata_Transcriptome.</title>
        <authorList>
            <person name="Meera S.P."/>
            <person name="Sreeshan A."/>
            <person name="Augustine A."/>
        </authorList>
    </citation>
    <scope>NUCLEOTIDE SEQUENCE</scope>
    <source>
        <tissue evidence="2">Leaf</tissue>
    </source>
</reference>